<organism evidence="4 5">
    <name type="scientific">Aspergillus parasiticus (strain ATCC 56775 / NRRL 5862 / SRRC 143 / SU-1)</name>
    <dbReference type="NCBI Taxonomy" id="1403190"/>
    <lineage>
        <taxon>Eukaryota</taxon>
        <taxon>Fungi</taxon>
        <taxon>Dikarya</taxon>
        <taxon>Ascomycota</taxon>
        <taxon>Pezizomycotina</taxon>
        <taxon>Eurotiomycetes</taxon>
        <taxon>Eurotiomycetidae</taxon>
        <taxon>Eurotiales</taxon>
        <taxon>Aspergillaceae</taxon>
        <taxon>Aspergillus</taxon>
        <taxon>Aspergillus subgen. Circumdati</taxon>
    </lineage>
</organism>
<dbReference type="GO" id="GO:0006103">
    <property type="term" value="P:2-oxoglutarate metabolic process"/>
    <property type="evidence" value="ECO:0007669"/>
    <property type="project" value="InterPro"/>
</dbReference>
<accession>A0A0F0IL15</accession>
<evidence type="ECO:0000256" key="2">
    <source>
        <dbReference type="ARBA" id="ARBA00023128"/>
    </source>
</evidence>
<dbReference type="GO" id="GO:0005739">
    <property type="term" value="C:mitochondrion"/>
    <property type="evidence" value="ECO:0007669"/>
    <property type="project" value="UniProtKB-SubCell"/>
</dbReference>
<evidence type="ECO:0000256" key="3">
    <source>
        <dbReference type="ARBA" id="ARBA00043970"/>
    </source>
</evidence>
<proteinExistence type="inferred from homology"/>
<dbReference type="InterPro" id="IPR020373">
    <property type="entry name" value="Kgd4/YMR-31"/>
</dbReference>
<dbReference type="Proteomes" id="UP000033540">
    <property type="component" value="Unassembled WGS sequence"/>
</dbReference>
<evidence type="ECO:0000256" key="1">
    <source>
        <dbReference type="ARBA" id="ARBA00004173"/>
    </source>
</evidence>
<protein>
    <submittedName>
        <fullName evidence="4">Uncharacterized protein</fullName>
    </submittedName>
</protein>
<dbReference type="AlphaFoldDB" id="A0A0F0IL15"/>
<sequence length="119" mass="12942">MHPTIALQSAARAPRIRALGQHFVTRSVGHPSRSPSMSSTSSSYDSFAAYRSRAYQHGPLHQASLMRGLVNSHSAASEKSLIFRDEYIDHGDLSSQTHHLPWTEAEIDAIESGGASLLS</sequence>
<comment type="caution">
    <text evidence="4">The sequence shown here is derived from an EMBL/GenBank/DDBJ whole genome shotgun (WGS) entry which is preliminary data.</text>
</comment>
<name>A0A0F0IL15_ASPPU</name>
<dbReference type="Pfam" id="PF10937">
    <property type="entry name" value="Kgd4-YMR31"/>
    <property type="match status" value="1"/>
</dbReference>
<dbReference type="OrthoDB" id="2116030at2759"/>
<dbReference type="STRING" id="1403190.A0A0F0IL15"/>
<dbReference type="EMBL" id="JZEE01000157">
    <property type="protein sequence ID" value="KJK67851.1"/>
    <property type="molecule type" value="Genomic_DNA"/>
</dbReference>
<keyword evidence="2" id="KW-0496">Mitochondrion</keyword>
<comment type="subcellular location">
    <subcellularLocation>
        <location evidence="1">Mitochondrion</location>
    </subcellularLocation>
</comment>
<gene>
    <name evidence="4" type="ORF">P875_00108923</name>
</gene>
<evidence type="ECO:0000313" key="5">
    <source>
        <dbReference type="Proteomes" id="UP000033540"/>
    </source>
</evidence>
<reference evidence="4 5" key="1">
    <citation type="submission" date="2015-02" db="EMBL/GenBank/DDBJ databases">
        <title>Draft genome sequence of Aspergillus parasiticus SU-1.</title>
        <authorList>
            <person name="Yu J."/>
            <person name="Fedorova N."/>
            <person name="Yin Y."/>
            <person name="Losada L."/>
            <person name="Zafar N."/>
            <person name="Taujale R."/>
            <person name="Ehrlich K.C."/>
            <person name="Bhatnagar D."/>
            <person name="Cleveland T.E."/>
            <person name="Bennett J.W."/>
            <person name="Nierman W.C."/>
        </authorList>
    </citation>
    <scope>NUCLEOTIDE SEQUENCE [LARGE SCALE GENOMIC DNA]</scope>
    <source>
        <strain evidence="5">ATCC 56775 / NRRL 5862 / SRRC 143 / SU-1</strain>
    </source>
</reference>
<comment type="similarity">
    <text evidence="3">Belongs to the alpha-ketoglutarate dehydrogenase component 4 family.</text>
</comment>
<evidence type="ECO:0000313" key="4">
    <source>
        <dbReference type="EMBL" id="KJK67851.1"/>
    </source>
</evidence>